<feature type="transmembrane region" description="Helical" evidence="8">
    <location>
        <begin position="105"/>
        <end position="130"/>
    </location>
</feature>
<name>A0A1M6TNA4_9FIRM</name>
<protein>
    <submittedName>
        <fullName evidence="10">Amino acid/polyamine/organocation transporter, APC superfamily</fullName>
    </submittedName>
</protein>
<dbReference type="EMBL" id="FRAR01000017">
    <property type="protein sequence ID" value="SHK58475.1"/>
    <property type="molecule type" value="Genomic_DNA"/>
</dbReference>
<dbReference type="PANTHER" id="PTHR43495">
    <property type="entry name" value="GABA PERMEASE"/>
    <property type="match status" value="1"/>
</dbReference>
<comment type="subcellular location">
    <subcellularLocation>
        <location evidence="1">Membrane</location>
        <topology evidence="1">Multi-pass membrane protein</topology>
    </subcellularLocation>
</comment>
<feature type="domain" description="Amino acid permease/ SLC12A" evidence="9">
    <location>
        <begin position="27"/>
        <end position="462"/>
    </location>
</feature>
<proteinExistence type="predicted"/>
<feature type="transmembrane region" description="Helical" evidence="8">
    <location>
        <begin position="415"/>
        <end position="436"/>
    </location>
</feature>
<feature type="transmembrane region" description="Helical" evidence="8">
    <location>
        <begin position="346"/>
        <end position="363"/>
    </location>
</feature>
<evidence type="ECO:0000259" key="9">
    <source>
        <dbReference type="Pfam" id="PF00324"/>
    </source>
</evidence>
<feature type="transmembrane region" description="Helical" evidence="8">
    <location>
        <begin position="255"/>
        <end position="273"/>
    </location>
</feature>
<dbReference type="InterPro" id="IPR004841">
    <property type="entry name" value="AA-permease/SLC12A_dom"/>
</dbReference>
<evidence type="ECO:0000256" key="5">
    <source>
        <dbReference type="ARBA" id="ARBA00022989"/>
    </source>
</evidence>
<feature type="transmembrane region" description="Helical" evidence="8">
    <location>
        <begin position="369"/>
        <end position="395"/>
    </location>
</feature>
<evidence type="ECO:0000313" key="11">
    <source>
        <dbReference type="Proteomes" id="UP000183997"/>
    </source>
</evidence>
<dbReference type="STRING" id="1121421.SAMN02745123_02394"/>
<dbReference type="Gene3D" id="1.20.1740.10">
    <property type="entry name" value="Amino acid/polyamine transporter I"/>
    <property type="match status" value="1"/>
</dbReference>
<keyword evidence="4" id="KW-0029">Amino-acid transport</keyword>
<feature type="transmembrane region" description="Helical" evidence="8">
    <location>
        <begin position="209"/>
        <end position="234"/>
    </location>
</feature>
<feature type="region of interest" description="Disordered" evidence="7">
    <location>
        <begin position="1"/>
        <end position="20"/>
    </location>
</feature>
<dbReference type="AlphaFoldDB" id="A0A1M6TNA4"/>
<feature type="transmembrane region" description="Helical" evidence="8">
    <location>
        <begin position="30"/>
        <end position="49"/>
    </location>
</feature>
<dbReference type="Proteomes" id="UP000183997">
    <property type="component" value="Unassembled WGS sequence"/>
</dbReference>
<keyword evidence="6 8" id="KW-0472">Membrane</keyword>
<feature type="transmembrane region" description="Helical" evidence="8">
    <location>
        <begin position="162"/>
        <end position="189"/>
    </location>
</feature>
<dbReference type="FunFam" id="1.20.1740.10:FF:000001">
    <property type="entry name" value="Amino acid permease"/>
    <property type="match status" value="1"/>
</dbReference>
<dbReference type="GO" id="GO:0055085">
    <property type="term" value="P:transmembrane transport"/>
    <property type="evidence" value="ECO:0007669"/>
    <property type="project" value="InterPro"/>
</dbReference>
<dbReference type="OrthoDB" id="9780162at2"/>
<dbReference type="RefSeq" id="WP_072914609.1">
    <property type="nucleotide sequence ID" value="NZ_FRAR01000017.1"/>
</dbReference>
<evidence type="ECO:0000256" key="6">
    <source>
        <dbReference type="ARBA" id="ARBA00023136"/>
    </source>
</evidence>
<dbReference type="Pfam" id="PF00324">
    <property type="entry name" value="AA_permease"/>
    <property type="match status" value="1"/>
</dbReference>
<dbReference type="PANTHER" id="PTHR43495:SF5">
    <property type="entry name" value="GAMMA-AMINOBUTYRIC ACID PERMEASE"/>
    <property type="match status" value="1"/>
</dbReference>
<evidence type="ECO:0000256" key="2">
    <source>
        <dbReference type="ARBA" id="ARBA00022448"/>
    </source>
</evidence>
<keyword evidence="5 8" id="KW-1133">Transmembrane helix</keyword>
<organism evidence="10 11">
    <name type="scientific">Desulforamulus aeronauticus DSM 10349</name>
    <dbReference type="NCBI Taxonomy" id="1121421"/>
    <lineage>
        <taxon>Bacteria</taxon>
        <taxon>Bacillati</taxon>
        <taxon>Bacillota</taxon>
        <taxon>Clostridia</taxon>
        <taxon>Eubacteriales</taxon>
        <taxon>Peptococcaceae</taxon>
        <taxon>Desulforamulus</taxon>
    </lineage>
</organism>
<feature type="transmembrane region" description="Helical" evidence="8">
    <location>
        <begin position="61"/>
        <end position="84"/>
    </location>
</feature>
<keyword evidence="11" id="KW-1185">Reference proteome</keyword>
<evidence type="ECO:0000256" key="7">
    <source>
        <dbReference type="SAM" id="MobiDB-lite"/>
    </source>
</evidence>
<evidence type="ECO:0000256" key="3">
    <source>
        <dbReference type="ARBA" id="ARBA00022692"/>
    </source>
</evidence>
<reference evidence="11" key="1">
    <citation type="submission" date="2016-11" db="EMBL/GenBank/DDBJ databases">
        <authorList>
            <person name="Varghese N."/>
            <person name="Submissions S."/>
        </authorList>
    </citation>
    <scope>NUCLEOTIDE SEQUENCE [LARGE SCALE GENOMIC DNA]</scope>
    <source>
        <strain evidence="11">DSM 10349</strain>
    </source>
</reference>
<keyword evidence="3 8" id="KW-0812">Transmembrane</keyword>
<keyword evidence="2" id="KW-0813">Transport</keyword>
<dbReference type="GO" id="GO:0016020">
    <property type="term" value="C:membrane"/>
    <property type="evidence" value="ECO:0007669"/>
    <property type="project" value="UniProtKB-SubCell"/>
</dbReference>
<dbReference type="PIRSF" id="PIRSF006060">
    <property type="entry name" value="AA_transporter"/>
    <property type="match status" value="1"/>
</dbReference>
<evidence type="ECO:0000256" key="4">
    <source>
        <dbReference type="ARBA" id="ARBA00022970"/>
    </source>
</evidence>
<feature type="transmembrane region" description="Helical" evidence="8">
    <location>
        <begin position="442"/>
        <end position="461"/>
    </location>
</feature>
<evidence type="ECO:0000256" key="8">
    <source>
        <dbReference type="SAM" id="Phobius"/>
    </source>
</evidence>
<evidence type="ECO:0000313" key="10">
    <source>
        <dbReference type="EMBL" id="SHK58475.1"/>
    </source>
</evidence>
<dbReference type="GO" id="GO:0006865">
    <property type="term" value="P:amino acid transport"/>
    <property type="evidence" value="ECO:0007669"/>
    <property type="project" value="UniProtKB-KW"/>
</dbReference>
<feature type="transmembrane region" description="Helical" evidence="8">
    <location>
        <begin position="136"/>
        <end position="155"/>
    </location>
</feature>
<accession>A0A1M6TNA4</accession>
<sequence length="481" mass="52377">MSVKESDLAPGGPTTDGGLQRGLKSRHLQLIALGGIIGSGYFLGTGYVIDSAGPAATLAYLLGGLIVLCVMLCMGELAVAIPISGSFVTYANDFISPAWACGMGWSYWLTWVFYVPAEMIAAGIIMNNFFPAVDTLYWAIGFGLIITVINLSYVGTFGELEFWLAIIKIMAIIMFVVFAALIFLGVIGGTEGFKGTTHLLGNGGFAPKGSWAILLTMVIILVNFQGSEIIGLAAGESKEPEKTIPLAIKNVTWRIIALYIVPLFLLVCIFPWGNAGLEESVFAAALNAYGFHWAGGLFSFVVLTAAISCSNSGLYGGTRAVYALAREGMAPKFLGKLNKNGVPQNATLLSIAGCWICVLAYTFDSSEIIFTYLLALSGFAGAIAWISICWSQLNFRRKLEREGFDISTLKYRTPFFPYLTHFAIWVQVACLGIIAFNEDLRISLYIGLPLLIFPIIWYKIWGYKLKPLEVARIKYEDVFVK</sequence>
<feature type="transmembrane region" description="Helical" evidence="8">
    <location>
        <begin position="293"/>
        <end position="325"/>
    </location>
</feature>
<gene>
    <name evidence="10" type="ORF">SAMN02745123_02394</name>
</gene>
<evidence type="ECO:0000256" key="1">
    <source>
        <dbReference type="ARBA" id="ARBA00004141"/>
    </source>
</evidence>